<reference evidence="1" key="1">
    <citation type="submission" date="2014-09" db="EMBL/GenBank/DDBJ databases">
        <authorList>
            <person name="Magalhaes I.L.F."/>
            <person name="Oliveira U."/>
            <person name="Santos F.R."/>
            <person name="Vidigal T.H.D.A."/>
            <person name="Brescovit A.D."/>
            <person name="Santos A.J."/>
        </authorList>
    </citation>
    <scope>NUCLEOTIDE SEQUENCE</scope>
    <source>
        <tissue evidence="1">Shoot tissue taken approximately 20 cm above the soil surface</tissue>
    </source>
</reference>
<reference evidence="1" key="2">
    <citation type="journal article" date="2015" name="Data Brief">
        <title>Shoot transcriptome of the giant reed, Arundo donax.</title>
        <authorList>
            <person name="Barrero R.A."/>
            <person name="Guerrero F.D."/>
            <person name="Moolhuijzen P."/>
            <person name="Goolsby J.A."/>
            <person name="Tidwell J."/>
            <person name="Bellgard S.E."/>
            <person name="Bellgard M.I."/>
        </authorList>
    </citation>
    <scope>NUCLEOTIDE SEQUENCE</scope>
    <source>
        <tissue evidence="1">Shoot tissue taken approximately 20 cm above the soil surface</tissue>
    </source>
</reference>
<dbReference type="AlphaFoldDB" id="A0A0A9I2D3"/>
<accession>A0A0A9I2D3</accession>
<evidence type="ECO:0000313" key="1">
    <source>
        <dbReference type="EMBL" id="JAE39338.1"/>
    </source>
</evidence>
<name>A0A0A9I2D3_ARUDO</name>
<protein>
    <submittedName>
        <fullName evidence="1">Uncharacterized protein</fullName>
    </submittedName>
</protein>
<organism evidence="1">
    <name type="scientific">Arundo donax</name>
    <name type="common">Giant reed</name>
    <name type="synonym">Donax arundinaceus</name>
    <dbReference type="NCBI Taxonomy" id="35708"/>
    <lineage>
        <taxon>Eukaryota</taxon>
        <taxon>Viridiplantae</taxon>
        <taxon>Streptophyta</taxon>
        <taxon>Embryophyta</taxon>
        <taxon>Tracheophyta</taxon>
        <taxon>Spermatophyta</taxon>
        <taxon>Magnoliopsida</taxon>
        <taxon>Liliopsida</taxon>
        <taxon>Poales</taxon>
        <taxon>Poaceae</taxon>
        <taxon>PACMAD clade</taxon>
        <taxon>Arundinoideae</taxon>
        <taxon>Arundineae</taxon>
        <taxon>Arundo</taxon>
    </lineage>
</organism>
<proteinExistence type="predicted"/>
<dbReference type="EMBL" id="GBRH01158558">
    <property type="protein sequence ID" value="JAE39338.1"/>
    <property type="molecule type" value="Transcribed_RNA"/>
</dbReference>
<sequence length="35" mass="4074">MSVHNSYHHKILFNKQDIHKSQFDDTGDGKRDTSS</sequence>